<dbReference type="Gene3D" id="3.10.620.30">
    <property type="match status" value="1"/>
</dbReference>
<feature type="domain" description="Transglutaminase-like" evidence="2">
    <location>
        <begin position="192"/>
        <end position="265"/>
    </location>
</feature>
<dbReference type="PANTHER" id="PTHR33490">
    <property type="entry name" value="BLR5614 PROTEIN-RELATED"/>
    <property type="match status" value="1"/>
</dbReference>
<keyword evidence="1" id="KW-0472">Membrane</keyword>
<dbReference type="Pfam" id="PF01841">
    <property type="entry name" value="Transglut_core"/>
    <property type="match status" value="1"/>
</dbReference>
<accession>A0AAF0IBG4</accession>
<dbReference type="KEGG" id="oyw:OdinLCB4_002075"/>
<evidence type="ECO:0000313" key="4">
    <source>
        <dbReference type="Proteomes" id="UP000186851"/>
    </source>
</evidence>
<dbReference type="PANTHER" id="PTHR33490:SF3">
    <property type="entry name" value="CONSERVED INTEGRAL MEMBRANE PROTEIN"/>
    <property type="match status" value="1"/>
</dbReference>
<feature type="transmembrane region" description="Helical" evidence="1">
    <location>
        <begin position="331"/>
        <end position="354"/>
    </location>
</feature>
<dbReference type="EMBL" id="CP091871">
    <property type="protein sequence ID" value="WEU40733.1"/>
    <property type="molecule type" value="Genomic_DNA"/>
</dbReference>
<dbReference type="InterPro" id="IPR002931">
    <property type="entry name" value="Transglutaminase-like"/>
</dbReference>
<dbReference type="InterPro" id="IPR038765">
    <property type="entry name" value="Papain-like_cys_pep_sf"/>
</dbReference>
<gene>
    <name evidence="3" type="ORF">OdinLCB4_002075</name>
</gene>
<keyword evidence="1" id="KW-0812">Transmembrane</keyword>
<organism evidence="3 4">
    <name type="scientific">Odinarchaeota yellowstonii (strain LCB_4)</name>
    <dbReference type="NCBI Taxonomy" id="1841599"/>
    <lineage>
        <taxon>Archaea</taxon>
        <taxon>Promethearchaeati</taxon>
        <taxon>Candidatus Odinarchaeota</taxon>
        <taxon>Candidatus Odinarchaeia</taxon>
        <taxon>Candidatus Odinarchaeales</taxon>
        <taxon>Candidatus Odinarchaeaceae</taxon>
        <taxon>Candidatus Odinarchaeum</taxon>
    </lineage>
</organism>
<dbReference type="SUPFAM" id="SSF54001">
    <property type="entry name" value="Cysteine proteinases"/>
    <property type="match status" value="1"/>
</dbReference>
<protein>
    <submittedName>
        <fullName evidence="3">Transglutaminase-like domain-containing protein</fullName>
    </submittedName>
</protein>
<reference evidence="3" key="2">
    <citation type="journal article" date="2022" name="Nat. Microbiol.">
        <title>A closed Candidatus Odinarchaeum chromosome exposes Asgard archaeal viruses.</title>
        <authorList>
            <person name="Tamarit D."/>
            <person name="Caceres E.F."/>
            <person name="Krupovic M."/>
            <person name="Nijland R."/>
            <person name="Eme L."/>
            <person name="Robinson N.P."/>
            <person name="Ettema T.J.G."/>
        </authorList>
    </citation>
    <scope>NUCLEOTIDE SEQUENCE</scope>
    <source>
        <strain evidence="3">LCB_4</strain>
    </source>
</reference>
<sequence length="366" mass="41593">MQQPFAFTTVNNGIVDFYYVNYNVEFNITFTNLGASAISNLEIWVASINNRTTGGLYESNLQNAYLTYMNPTPQAVLRDVNNPDNQLLYFNASIPGYSNYSIILRYNISSFEKMWLINPTVIENYNTSSEIYLNYTKPEPFIESDNPTIVAFATQLAAGVENPLLTVKKFYDWVSTNIRYQIQTEEHGALWALENMRGDCSEYADLFIALCRACGIPARKVLGWAFSDLVENQYLSFHRYTSYSAHAWVEVYFERYGWIVFDPTWGNSGFYYFSRVDPFHLAAIIGENVSTTGFNTTEFSFIAYRVSGSPNLSYDFTITLEVAALASLIKYYSFESLLIIGSVLAVVLFISGLISKRALKRALKSV</sequence>
<proteinExistence type="predicted"/>
<evidence type="ECO:0000256" key="1">
    <source>
        <dbReference type="SAM" id="Phobius"/>
    </source>
</evidence>
<name>A0AAF0IBG4_ODILC</name>
<evidence type="ECO:0000259" key="2">
    <source>
        <dbReference type="SMART" id="SM00460"/>
    </source>
</evidence>
<dbReference type="AlphaFoldDB" id="A0AAF0IBG4"/>
<dbReference type="Proteomes" id="UP000186851">
    <property type="component" value="Chromosome"/>
</dbReference>
<dbReference type="SMART" id="SM00460">
    <property type="entry name" value="TGc"/>
    <property type="match status" value="1"/>
</dbReference>
<evidence type="ECO:0000313" key="3">
    <source>
        <dbReference type="EMBL" id="WEU40733.1"/>
    </source>
</evidence>
<reference evidence="3" key="1">
    <citation type="journal article" date="2017" name="Nature">
        <title>Asgard archaea illuminate the origin of eukaryotic cellular complexity.</title>
        <authorList>
            <person name="Zaremba-Niedzwiedzka K."/>
            <person name="Caceres E.F."/>
            <person name="Saw J.H."/>
            <person name="Backstrom D."/>
            <person name="Juzokaite L."/>
            <person name="Vancaester E."/>
            <person name="Seitz K.W."/>
            <person name="Anantharaman K."/>
            <person name="Starnawski P."/>
            <person name="Kjeldsen K.U."/>
            <person name="Scott M.B."/>
            <person name="Nunoura T."/>
            <person name="Banfield J.F."/>
            <person name="Schramm A."/>
            <person name="Baker B.J."/>
            <person name="Spang A."/>
            <person name="Ettema T.J.G."/>
        </authorList>
    </citation>
    <scope>NUCLEOTIDE SEQUENCE</scope>
    <source>
        <strain evidence="3">LCB_4</strain>
    </source>
</reference>
<keyword evidence="1" id="KW-1133">Transmembrane helix</keyword>